<keyword evidence="1" id="KW-0472">Membrane</keyword>
<proteinExistence type="predicted"/>
<reference evidence="2 3" key="1">
    <citation type="submission" date="2022-05" db="EMBL/GenBank/DDBJ databases">
        <title>Flavobacterium sp., isolated from activated sludge.</title>
        <authorList>
            <person name="Ran Q."/>
        </authorList>
    </citation>
    <scope>NUCLEOTIDE SEQUENCE [LARGE SCALE GENOMIC DNA]</scope>
    <source>
        <strain evidence="2 3">HXWNR69</strain>
    </source>
</reference>
<feature type="transmembrane region" description="Helical" evidence="1">
    <location>
        <begin position="12"/>
        <end position="35"/>
    </location>
</feature>
<accession>A0ABT0TF25</accession>
<dbReference type="Pfam" id="PF09527">
    <property type="entry name" value="ATPase_gene1"/>
    <property type="match status" value="1"/>
</dbReference>
<keyword evidence="1" id="KW-0812">Transmembrane</keyword>
<evidence type="ECO:0000313" key="2">
    <source>
        <dbReference type="EMBL" id="MCL9769581.1"/>
    </source>
</evidence>
<dbReference type="InterPro" id="IPR032820">
    <property type="entry name" value="ATPase_put"/>
</dbReference>
<evidence type="ECO:0000256" key="1">
    <source>
        <dbReference type="SAM" id="Phobius"/>
    </source>
</evidence>
<protein>
    <submittedName>
        <fullName evidence="2">AtpZ/AtpI family protein</fullName>
    </submittedName>
</protein>
<name>A0ABT0TF25_9FLAO</name>
<gene>
    <name evidence="2" type="ORF">NAT47_04040</name>
</gene>
<keyword evidence="3" id="KW-1185">Reference proteome</keyword>
<evidence type="ECO:0000313" key="3">
    <source>
        <dbReference type="Proteomes" id="UP001203342"/>
    </source>
</evidence>
<dbReference type="Proteomes" id="UP001203342">
    <property type="component" value="Unassembled WGS sequence"/>
</dbReference>
<dbReference type="EMBL" id="JAMLJN010000002">
    <property type="protein sequence ID" value="MCL9769581.1"/>
    <property type="molecule type" value="Genomic_DNA"/>
</dbReference>
<feature type="transmembrane region" description="Helical" evidence="1">
    <location>
        <begin position="47"/>
        <end position="63"/>
    </location>
</feature>
<comment type="caution">
    <text evidence="2">The sequence shown here is derived from an EMBL/GenBank/DDBJ whole genome shotgun (WGS) entry which is preliminary data.</text>
</comment>
<sequence>MDSKKRQPNKWLALITIPFQMGLVIFGFSYLGTWLDATNNNMATTNFKIFTLIGVFIAIYQVISQVNQINKNK</sequence>
<dbReference type="RefSeq" id="WP_250580523.1">
    <property type="nucleotide sequence ID" value="NZ_JAMLJN010000002.1"/>
</dbReference>
<keyword evidence="1" id="KW-1133">Transmembrane helix</keyword>
<organism evidence="2 3">
    <name type="scientific">Flavobacterium fragile</name>
    <dbReference type="NCBI Taxonomy" id="2949085"/>
    <lineage>
        <taxon>Bacteria</taxon>
        <taxon>Pseudomonadati</taxon>
        <taxon>Bacteroidota</taxon>
        <taxon>Flavobacteriia</taxon>
        <taxon>Flavobacteriales</taxon>
        <taxon>Flavobacteriaceae</taxon>
        <taxon>Flavobacterium</taxon>
    </lineage>
</organism>